<keyword evidence="5" id="KW-1185">Reference proteome</keyword>
<reference evidence="4 5" key="1">
    <citation type="submission" date="2020-07" db="EMBL/GenBank/DDBJ databases">
        <title>Sequencing the genomes of 1000 actinobacteria strains.</title>
        <authorList>
            <person name="Klenk H.-P."/>
        </authorList>
    </citation>
    <scope>NUCLEOTIDE SEQUENCE [LARGE SCALE GENOMIC DNA]</scope>
    <source>
        <strain evidence="4 5">DSM 19087</strain>
    </source>
</reference>
<evidence type="ECO:0000313" key="5">
    <source>
        <dbReference type="Proteomes" id="UP000587211"/>
    </source>
</evidence>
<dbReference type="RefSeq" id="WP_179424547.1">
    <property type="nucleotide sequence ID" value="NZ_BAAAMP010000001.1"/>
</dbReference>
<reference evidence="2" key="2">
    <citation type="submission" date="2020-09" db="EMBL/GenBank/DDBJ databases">
        <title>Novel species in genus Aeromicrobium.</title>
        <authorList>
            <person name="Zhang G."/>
        </authorList>
    </citation>
    <scope>NUCLEOTIDE SEQUENCE</scope>
    <source>
        <strain evidence="2">SSW1-57</strain>
    </source>
</reference>
<gene>
    <name evidence="4" type="ORF">BJ975_001482</name>
    <name evidence="2" type="ORF">IDH50_10775</name>
    <name evidence="3" type="ORF">IDH50_12985</name>
</gene>
<name>A0A8I0FXE5_9ACTN</name>
<protein>
    <submittedName>
        <fullName evidence="2">Uncharacterized protein</fullName>
    </submittedName>
</protein>
<evidence type="ECO:0000313" key="2">
    <source>
        <dbReference type="EMBL" id="MBD1270715.1"/>
    </source>
</evidence>
<evidence type="ECO:0000256" key="1">
    <source>
        <dbReference type="SAM" id="Phobius"/>
    </source>
</evidence>
<dbReference type="EMBL" id="JACWMT010000003">
    <property type="protein sequence ID" value="MBD1271153.1"/>
    <property type="molecule type" value="Genomic_DNA"/>
</dbReference>
<keyword evidence="1" id="KW-0812">Transmembrane</keyword>
<dbReference type="Proteomes" id="UP000587211">
    <property type="component" value="Unassembled WGS sequence"/>
</dbReference>
<dbReference type="EMBL" id="JACWMT010000002">
    <property type="protein sequence ID" value="MBD1270715.1"/>
    <property type="molecule type" value="Genomic_DNA"/>
</dbReference>
<evidence type="ECO:0000313" key="6">
    <source>
        <dbReference type="Proteomes" id="UP000659061"/>
    </source>
</evidence>
<proteinExistence type="predicted"/>
<keyword evidence="1" id="KW-0472">Membrane</keyword>
<accession>A0A8I0FXE5</accession>
<dbReference type="AlphaFoldDB" id="A0A8I0FXE5"/>
<evidence type="ECO:0000313" key="3">
    <source>
        <dbReference type="EMBL" id="MBD1271153.1"/>
    </source>
</evidence>
<feature type="transmembrane region" description="Helical" evidence="1">
    <location>
        <begin position="20"/>
        <end position="42"/>
    </location>
</feature>
<comment type="caution">
    <text evidence="2">The sequence shown here is derived from an EMBL/GenBank/DDBJ whole genome shotgun (WGS) entry which is preliminary data.</text>
</comment>
<evidence type="ECO:0000313" key="4">
    <source>
        <dbReference type="EMBL" id="NYI38107.1"/>
    </source>
</evidence>
<sequence length="58" mass="6185">MTGYLAYVALGPIADEENAYIFIALRMMPVIGVVYAVAFVLAHRGSLARKSGRAESPG</sequence>
<dbReference type="Proteomes" id="UP000659061">
    <property type="component" value="Unassembled WGS sequence"/>
</dbReference>
<organism evidence="2 6">
    <name type="scientific">Aeromicrobium tamlense</name>
    <dbReference type="NCBI Taxonomy" id="375541"/>
    <lineage>
        <taxon>Bacteria</taxon>
        <taxon>Bacillati</taxon>
        <taxon>Actinomycetota</taxon>
        <taxon>Actinomycetes</taxon>
        <taxon>Propionibacteriales</taxon>
        <taxon>Nocardioidaceae</taxon>
        <taxon>Aeromicrobium</taxon>
    </lineage>
</organism>
<keyword evidence="1" id="KW-1133">Transmembrane helix</keyword>
<dbReference type="EMBL" id="JACBZN010000001">
    <property type="protein sequence ID" value="NYI38107.1"/>
    <property type="molecule type" value="Genomic_DNA"/>
</dbReference>